<keyword evidence="6" id="KW-0238">DNA-binding</keyword>
<keyword evidence="7" id="KW-0456">Lyase</keyword>
<reference evidence="9" key="1">
    <citation type="submission" date="2022-06" db="EMBL/GenBank/DDBJ databases">
        <title>Gramella sediminis sp. nov., isolated from deep-sea sediment of the Indian Ocean.</title>
        <authorList>
            <person name="Yang L."/>
        </authorList>
    </citation>
    <scope>NUCLEOTIDE SEQUENCE</scope>
    <source>
        <strain evidence="9">HMD3159</strain>
    </source>
</reference>
<evidence type="ECO:0000313" key="9">
    <source>
        <dbReference type="EMBL" id="MCM8570111.1"/>
    </source>
</evidence>
<sequence length="206" mass="23959">MCYRTKLNSKLAALERSLDARFIEPEKYKPQEEINAFTFSETPVIIDENPGEIDMFHWGLIPFWAKDDKIKKMTLNSKIETASEKPAFRNSVKNRCLVIADGYYEWQWIDPKGKEKQKYLIQPVDQEIFSFAGIYSSWKNPHTNELVNSYSILTTEANELMSEIHNNKKRMPVVLKKQDTAAWLAGKDLENFAFPYEVELKAKPVS</sequence>
<dbReference type="SUPFAM" id="SSF143081">
    <property type="entry name" value="BB1717-like"/>
    <property type="match status" value="1"/>
</dbReference>
<dbReference type="InterPro" id="IPR036590">
    <property type="entry name" value="SRAP-like"/>
</dbReference>
<dbReference type="RefSeq" id="WP_252113894.1">
    <property type="nucleotide sequence ID" value="NZ_JAMSCK010000004.1"/>
</dbReference>
<keyword evidence="3" id="KW-0227">DNA damage</keyword>
<protein>
    <recommendedName>
        <fullName evidence="8">Abasic site processing protein</fullName>
        <ecNumber evidence="8">3.4.-.-</ecNumber>
    </recommendedName>
</protein>
<evidence type="ECO:0000256" key="5">
    <source>
        <dbReference type="ARBA" id="ARBA00023124"/>
    </source>
</evidence>
<gene>
    <name evidence="9" type="ORF">NE848_12030</name>
</gene>
<evidence type="ECO:0000256" key="2">
    <source>
        <dbReference type="ARBA" id="ARBA00022670"/>
    </source>
</evidence>
<dbReference type="Gene3D" id="3.90.1680.10">
    <property type="entry name" value="SOS response associated peptidase-like"/>
    <property type="match status" value="1"/>
</dbReference>
<dbReference type="EC" id="3.4.-.-" evidence="8"/>
<accession>A0ABT0Z308</accession>
<keyword evidence="4 8" id="KW-0378">Hydrolase</keyword>
<dbReference type="Pfam" id="PF02586">
    <property type="entry name" value="SRAP"/>
    <property type="match status" value="1"/>
</dbReference>
<evidence type="ECO:0000256" key="3">
    <source>
        <dbReference type="ARBA" id="ARBA00022763"/>
    </source>
</evidence>
<dbReference type="EMBL" id="JAMSCK010000004">
    <property type="protein sequence ID" value="MCM8570111.1"/>
    <property type="molecule type" value="Genomic_DNA"/>
</dbReference>
<comment type="similarity">
    <text evidence="1 8">Belongs to the SOS response-associated peptidase family.</text>
</comment>
<organism evidence="9 10">
    <name type="scientific">Gramella jeungdoensis</name>
    <dbReference type="NCBI Taxonomy" id="708091"/>
    <lineage>
        <taxon>Bacteria</taxon>
        <taxon>Pseudomonadati</taxon>
        <taxon>Bacteroidota</taxon>
        <taxon>Flavobacteriia</taxon>
        <taxon>Flavobacteriales</taxon>
        <taxon>Flavobacteriaceae</taxon>
        <taxon>Christiangramia</taxon>
    </lineage>
</organism>
<evidence type="ECO:0000256" key="7">
    <source>
        <dbReference type="ARBA" id="ARBA00023239"/>
    </source>
</evidence>
<evidence type="ECO:0000313" key="10">
    <source>
        <dbReference type="Proteomes" id="UP001155077"/>
    </source>
</evidence>
<evidence type="ECO:0000256" key="8">
    <source>
        <dbReference type="RuleBase" id="RU364100"/>
    </source>
</evidence>
<dbReference type="PANTHER" id="PTHR13604:SF0">
    <property type="entry name" value="ABASIC SITE PROCESSING PROTEIN HMCES"/>
    <property type="match status" value="1"/>
</dbReference>
<keyword evidence="5" id="KW-0190">Covalent protein-DNA linkage</keyword>
<proteinExistence type="inferred from homology"/>
<dbReference type="Proteomes" id="UP001155077">
    <property type="component" value="Unassembled WGS sequence"/>
</dbReference>
<evidence type="ECO:0000256" key="6">
    <source>
        <dbReference type="ARBA" id="ARBA00023125"/>
    </source>
</evidence>
<evidence type="ECO:0000256" key="1">
    <source>
        <dbReference type="ARBA" id="ARBA00008136"/>
    </source>
</evidence>
<keyword evidence="10" id="KW-1185">Reference proteome</keyword>
<dbReference type="InterPro" id="IPR003738">
    <property type="entry name" value="SRAP"/>
</dbReference>
<keyword evidence="2 8" id="KW-0645">Protease</keyword>
<comment type="caution">
    <text evidence="9">The sequence shown here is derived from an EMBL/GenBank/DDBJ whole genome shotgun (WGS) entry which is preliminary data.</text>
</comment>
<evidence type="ECO:0000256" key="4">
    <source>
        <dbReference type="ARBA" id="ARBA00022801"/>
    </source>
</evidence>
<dbReference type="PANTHER" id="PTHR13604">
    <property type="entry name" value="DC12-RELATED"/>
    <property type="match status" value="1"/>
</dbReference>
<name>A0ABT0Z308_9FLAO</name>